<reference evidence="2" key="1">
    <citation type="submission" date="2019-04" db="EMBL/GenBank/DDBJ databases">
        <title>Sequencing of skin fungus with MAO and IRED activity.</title>
        <authorList>
            <person name="Marsaioli A.J."/>
            <person name="Bonatto J.M.C."/>
            <person name="Reis Junior O."/>
        </authorList>
    </citation>
    <scope>NUCLEOTIDE SEQUENCE</scope>
    <source>
        <strain evidence="2">30M1</strain>
    </source>
</reference>
<gene>
    <name evidence="2" type="ORF">E8E13_003197</name>
</gene>
<accession>A0A9P4WCT9</accession>
<proteinExistence type="predicted"/>
<feature type="region of interest" description="Disordered" evidence="1">
    <location>
        <begin position="283"/>
        <end position="308"/>
    </location>
</feature>
<sequence length="700" mass="76631">MLLDMLTADAAAKHGHDYSPPRLPSPASPRHGAYSLAQMPLSLLGSVLRYQTPSPTKDAAREHADSTTNHVTSGSASASASPMVPSSSRKSHHVPSPAPSRPASSGSSAAADDRPKKKAPRPKTSYLIAHPPPTVHPRSKLHVRPKVQLQLHQVLAAQRPKPVYEVIPFALLAARSTRRLARSFNTRERLGHGDLLVVKAADYRHSHDEHASDDERWGSREVVAVICPGKMDRGQVVSHTEICMDDGTSRWEVTPMPNGGFEFNALDEHGLAMKARWVVKPPNSRRVSTNSVTTPASPGLPPSKDDAKWNFSTISPNTRRHPVIANMTRTRIDVHDSYTMPDATQPSTPNAQLPATPALTPASIDAASFLDAAPRAPIQTEEALRRFIVVSGIWVSSLHESHEHPSSPLCSSLNGSGNIRPAVSRAVSMSFLDSPRSASPVSVDEHEKSIPKLLRNTSQRLNRHASFTDVPASPMSAKATPSSPAVKTRSRRANSTGTHNLYSMTGSLKKRYGTPFQVETLEESEEDKENKRSEEILRIKQLALPTSKEVSPAPNPTIEAPPRPPVLVIPTPTIIRPSTDGPSSPMLLPSPQLPDSDRTRKTQSAFNPITTAGMWDSGVTDGPGLKRRPTSMFVMNERKKKEEKKRGRSEGRAKKQERETVDRSTSREDLKKGIKEKDSRSMRQKLKNSLRGMFGRKEKA</sequence>
<feature type="compositionally biased region" description="Polar residues" evidence="1">
    <location>
        <begin position="493"/>
        <end position="503"/>
    </location>
</feature>
<feature type="region of interest" description="Disordered" evidence="1">
    <location>
        <begin position="543"/>
        <end position="700"/>
    </location>
</feature>
<feature type="compositionally biased region" description="Basic and acidic residues" evidence="1">
    <location>
        <begin position="636"/>
        <end position="681"/>
    </location>
</feature>
<feature type="compositionally biased region" description="Low complexity" evidence="1">
    <location>
        <begin position="1"/>
        <end position="10"/>
    </location>
</feature>
<evidence type="ECO:0000256" key="1">
    <source>
        <dbReference type="SAM" id="MobiDB-lite"/>
    </source>
</evidence>
<name>A0A9P4WCT9_CURKU</name>
<feature type="region of interest" description="Disordered" evidence="1">
    <location>
        <begin position="1"/>
        <end position="34"/>
    </location>
</feature>
<feature type="compositionally biased region" description="Low complexity" evidence="1">
    <location>
        <begin position="568"/>
        <end position="594"/>
    </location>
</feature>
<dbReference type="Proteomes" id="UP000801428">
    <property type="component" value="Unassembled WGS sequence"/>
</dbReference>
<protein>
    <submittedName>
        <fullName evidence="2">Uncharacterized protein</fullName>
    </submittedName>
</protein>
<evidence type="ECO:0000313" key="3">
    <source>
        <dbReference type="Proteomes" id="UP000801428"/>
    </source>
</evidence>
<feature type="compositionally biased region" description="Low complexity" evidence="1">
    <location>
        <begin position="101"/>
        <end position="110"/>
    </location>
</feature>
<feature type="region of interest" description="Disordered" evidence="1">
    <location>
        <begin position="53"/>
        <end position="139"/>
    </location>
</feature>
<feature type="compositionally biased region" description="Pro residues" evidence="1">
    <location>
        <begin position="553"/>
        <end position="567"/>
    </location>
</feature>
<feature type="compositionally biased region" description="Low complexity" evidence="1">
    <location>
        <begin position="73"/>
        <end position="88"/>
    </location>
</feature>
<feature type="region of interest" description="Disordered" evidence="1">
    <location>
        <begin position="468"/>
        <end position="503"/>
    </location>
</feature>
<dbReference type="AlphaFoldDB" id="A0A9P4WCT9"/>
<keyword evidence="3" id="KW-1185">Reference proteome</keyword>
<organism evidence="2 3">
    <name type="scientific">Curvularia kusanoi</name>
    <name type="common">Cochliobolus kusanoi</name>
    <dbReference type="NCBI Taxonomy" id="90978"/>
    <lineage>
        <taxon>Eukaryota</taxon>
        <taxon>Fungi</taxon>
        <taxon>Dikarya</taxon>
        <taxon>Ascomycota</taxon>
        <taxon>Pezizomycotina</taxon>
        <taxon>Dothideomycetes</taxon>
        <taxon>Pleosporomycetidae</taxon>
        <taxon>Pleosporales</taxon>
        <taxon>Pleosporineae</taxon>
        <taxon>Pleosporaceae</taxon>
        <taxon>Curvularia</taxon>
    </lineage>
</organism>
<dbReference type="OrthoDB" id="5404323at2759"/>
<evidence type="ECO:0000313" key="2">
    <source>
        <dbReference type="EMBL" id="KAF3006460.1"/>
    </source>
</evidence>
<feature type="compositionally biased region" description="Polar residues" evidence="1">
    <location>
        <begin position="285"/>
        <end position="296"/>
    </location>
</feature>
<comment type="caution">
    <text evidence="2">The sequence shown here is derived from an EMBL/GenBank/DDBJ whole genome shotgun (WGS) entry which is preliminary data.</text>
</comment>
<dbReference type="EMBL" id="SWKU01000005">
    <property type="protein sequence ID" value="KAF3006460.1"/>
    <property type="molecule type" value="Genomic_DNA"/>
</dbReference>